<reference evidence="2" key="2">
    <citation type="submission" date="2015-05" db="EMBL/GenBank/DDBJ databases">
        <title>Complete genome sequence of Corynebacterium mustelae DSM 45274, isolated from various tissues of a male ferret with lethal sepsis.</title>
        <authorList>
            <person name="Ruckert C."/>
            <person name="Albersmeier A."/>
            <person name="Winkler A."/>
            <person name="Tauch A."/>
        </authorList>
    </citation>
    <scope>NUCLEOTIDE SEQUENCE [LARGE SCALE GENOMIC DNA]</scope>
    <source>
        <strain evidence="2">DSM 45274</strain>
    </source>
</reference>
<gene>
    <name evidence="1" type="ORF">CMUST_05320</name>
</gene>
<protein>
    <submittedName>
        <fullName evidence="1">Uncharacterized protein</fullName>
    </submittedName>
</protein>
<evidence type="ECO:0000313" key="1">
    <source>
        <dbReference type="EMBL" id="AKK05402.1"/>
    </source>
</evidence>
<dbReference type="Proteomes" id="UP000035199">
    <property type="component" value="Chromosome"/>
</dbReference>
<dbReference type="KEGG" id="cmv:CMUST_05320"/>
<proteinExistence type="predicted"/>
<dbReference type="EMBL" id="CP011542">
    <property type="protein sequence ID" value="AKK05402.1"/>
    <property type="molecule type" value="Genomic_DNA"/>
</dbReference>
<reference evidence="1 2" key="1">
    <citation type="journal article" date="2015" name="Genome Announc.">
        <title>Complete Genome Sequence of the Type Strain Corynebacterium mustelae DSM 45274, Isolated from Various Tissues of a Male Ferret with Lethal Sepsis.</title>
        <authorList>
            <person name="Ruckert C."/>
            <person name="Eimer J."/>
            <person name="Winkler A."/>
            <person name="Tauch A."/>
        </authorList>
    </citation>
    <scope>NUCLEOTIDE SEQUENCE [LARGE SCALE GENOMIC DNA]</scope>
    <source>
        <strain evidence="1 2">DSM 45274</strain>
    </source>
</reference>
<name>A0A0G3H2P9_9CORY</name>
<keyword evidence="2" id="KW-1185">Reference proteome</keyword>
<sequence>MSALKNGDTTGQWKPEIEIGEYQVAFKLMKGFWNCCRRYDARVPLVGGGV</sequence>
<accession>A0A0G3H2P9</accession>
<dbReference type="STRING" id="571915.CMUST_05320"/>
<evidence type="ECO:0000313" key="2">
    <source>
        <dbReference type="Proteomes" id="UP000035199"/>
    </source>
</evidence>
<organism evidence="1 2">
    <name type="scientific">Corynebacterium mustelae</name>
    <dbReference type="NCBI Taxonomy" id="571915"/>
    <lineage>
        <taxon>Bacteria</taxon>
        <taxon>Bacillati</taxon>
        <taxon>Actinomycetota</taxon>
        <taxon>Actinomycetes</taxon>
        <taxon>Mycobacteriales</taxon>
        <taxon>Corynebacteriaceae</taxon>
        <taxon>Corynebacterium</taxon>
    </lineage>
</organism>
<dbReference type="PATRIC" id="fig|571915.4.peg.1127"/>
<dbReference type="AlphaFoldDB" id="A0A0G3H2P9"/>